<sequence length="107" mass="11847">MKLTTANLCLLLAVAAFELISFSATATPIEEDRQYGGGGKGAVIFSSETHARNGFYTCGDCHSPIDGEAIFEPKRYSFTLQDHNKKEFCWSCHDGKTADRDCKTCHY</sequence>
<reference evidence="3" key="1">
    <citation type="submission" date="2022-09" db="EMBL/GenBank/DDBJ databases">
        <title>Shewanella sp. KJ10-1 sp.nov, isolated from marine algae.</title>
        <authorList>
            <person name="Butt M."/>
            <person name="Lee J.K."/>
            <person name="Kim J.M."/>
            <person name="Choi D.G."/>
        </authorList>
    </citation>
    <scope>NUCLEOTIDE SEQUENCE</scope>
    <source>
        <strain evidence="3">KJ10-1</strain>
    </source>
</reference>
<feature type="signal peptide" evidence="1">
    <location>
        <begin position="1"/>
        <end position="26"/>
    </location>
</feature>
<dbReference type="RefSeq" id="WP_261732258.1">
    <property type="nucleotide sequence ID" value="NZ_JAODOQ010000001.1"/>
</dbReference>
<organism evidence="3 4">
    <name type="scientific">Shewanella phaeophyticola</name>
    <dbReference type="NCBI Taxonomy" id="2978345"/>
    <lineage>
        <taxon>Bacteria</taxon>
        <taxon>Pseudomonadati</taxon>
        <taxon>Pseudomonadota</taxon>
        <taxon>Gammaproteobacteria</taxon>
        <taxon>Alteromonadales</taxon>
        <taxon>Shewanellaceae</taxon>
        <taxon>Shewanella</taxon>
    </lineage>
</organism>
<dbReference type="Proteomes" id="UP001431192">
    <property type="component" value="Unassembled WGS sequence"/>
</dbReference>
<proteinExistence type="predicted"/>
<dbReference type="Pfam" id="PF14522">
    <property type="entry name" value="Cytochrome_C7"/>
    <property type="match status" value="1"/>
</dbReference>
<evidence type="ECO:0000259" key="2">
    <source>
        <dbReference type="Pfam" id="PF14522"/>
    </source>
</evidence>
<evidence type="ECO:0000313" key="4">
    <source>
        <dbReference type="Proteomes" id="UP001431192"/>
    </source>
</evidence>
<keyword evidence="4" id="KW-1185">Reference proteome</keyword>
<name>A0ABT2NZF3_9GAMM</name>
<evidence type="ECO:0000313" key="3">
    <source>
        <dbReference type="EMBL" id="MCT8985772.1"/>
    </source>
</evidence>
<dbReference type="InterPro" id="IPR036280">
    <property type="entry name" value="Multihaem_cyt_sf"/>
</dbReference>
<comment type="caution">
    <text evidence="3">The sequence shown here is derived from an EMBL/GenBank/DDBJ whole genome shotgun (WGS) entry which is preliminary data.</text>
</comment>
<dbReference type="Gene3D" id="3.90.10.10">
    <property type="entry name" value="Cytochrome C3"/>
    <property type="match status" value="1"/>
</dbReference>
<dbReference type="InterPro" id="IPR029467">
    <property type="entry name" value="Cyt_c7-like"/>
</dbReference>
<dbReference type="InterPro" id="IPR026352">
    <property type="entry name" value="Nanowire_3heme"/>
</dbReference>
<evidence type="ECO:0000256" key="1">
    <source>
        <dbReference type="SAM" id="SignalP"/>
    </source>
</evidence>
<protein>
    <recommendedName>
        <fullName evidence="2">Cytochrome c7-like domain-containing protein</fullName>
    </recommendedName>
</protein>
<accession>A0ABT2NZF3</accession>
<gene>
    <name evidence="3" type="ORF">N4T56_03640</name>
</gene>
<feature type="domain" description="Cytochrome c7-like" evidence="2">
    <location>
        <begin position="43"/>
        <end position="106"/>
    </location>
</feature>
<keyword evidence="1" id="KW-0732">Signal</keyword>
<dbReference type="CDD" id="cd08168">
    <property type="entry name" value="Cytochrom_C3"/>
    <property type="match status" value="1"/>
</dbReference>
<dbReference type="EMBL" id="JAODOQ010000001">
    <property type="protein sequence ID" value="MCT8985772.1"/>
    <property type="molecule type" value="Genomic_DNA"/>
</dbReference>
<feature type="chain" id="PRO_5045484874" description="Cytochrome c7-like domain-containing protein" evidence="1">
    <location>
        <begin position="27"/>
        <end position="107"/>
    </location>
</feature>
<dbReference type="SUPFAM" id="SSF48695">
    <property type="entry name" value="Multiheme cytochromes"/>
    <property type="match status" value="1"/>
</dbReference>
<dbReference type="NCBIfam" id="TIGR04257">
    <property type="entry name" value="nanowire_3heme"/>
    <property type="match status" value="1"/>
</dbReference>